<feature type="binding site" evidence="7">
    <location>
        <position position="271"/>
    </location>
    <ligand>
        <name>ATP</name>
        <dbReference type="ChEBI" id="CHEBI:30616"/>
    </ligand>
</feature>
<evidence type="ECO:0000256" key="3">
    <source>
        <dbReference type="ARBA" id="ARBA00022741"/>
    </source>
</evidence>
<evidence type="ECO:0000256" key="2">
    <source>
        <dbReference type="ARBA" id="ARBA00022598"/>
    </source>
</evidence>
<evidence type="ECO:0000259" key="9">
    <source>
        <dbReference type="Pfam" id="PF19269"/>
    </source>
</evidence>
<dbReference type="Pfam" id="PF00749">
    <property type="entry name" value="tRNA-synt_1c"/>
    <property type="match status" value="1"/>
</dbReference>
<dbReference type="PROSITE" id="PS00178">
    <property type="entry name" value="AA_TRNA_LIGASE_I"/>
    <property type="match status" value="1"/>
</dbReference>
<dbReference type="InterPro" id="IPR000924">
    <property type="entry name" value="Glu/Gln-tRNA-synth"/>
</dbReference>
<name>A0A1G2PIR1_9BACT</name>
<evidence type="ECO:0000256" key="5">
    <source>
        <dbReference type="ARBA" id="ARBA00022917"/>
    </source>
</evidence>
<sequence>MIPHLTQPQKIFIPPPILPGKIRVRIAPSPTGALHLGTARSALFNYLFAKKYQGVFILRIEDTDVERSDPKFEKDIVEGLQWLGLGWDEGVRIGGEYAPYRQSERIYIYTKYLDRLLKEEKAYWCFCTPNELAKERLKQKKAGLAIRYSRKCAVLSSAEIKKHRSEGKSSILRLRIPDKETTFYDLIRGPITFHTNLLGDIAIAKNISTPLYNFAAVIDDYEMAITHILRGEDHIANTPKQIAIAEALEIQSPQFGHFPLILGKDRTKLSKRHGAASVQDLRNLGYLPEAVINFLALLGWNPKDNREIFSLDELIEAFSLEGIQHGGAIWGQEKLDWFNTQFMRHSEKRWLNDRKSLPNELIEYMTSLVKKAVVKEDPTFIRKRCSDIVYLVLERLPLSNLEKDFMSEFGFFFGLPQIKSELLFWKNMNVADIRQALKDIFIILEKIPAEEWEIKIIRKMIFHHAEKTNDRGRILWPLRIALSGQQKSPGPHEIASILGKEETLTRIKKAITVLKENGKNEKPMR</sequence>
<reference evidence="10 11" key="1">
    <citation type="journal article" date="2016" name="Nat. Commun.">
        <title>Thousands of microbial genomes shed light on interconnected biogeochemical processes in an aquifer system.</title>
        <authorList>
            <person name="Anantharaman K."/>
            <person name="Brown C.T."/>
            <person name="Hug L.A."/>
            <person name="Sharon I."/>
            <person name="Castelle C.J."/>
            <person name="Probst A.J."/>
            <person name="Thomas B.C."/>
            <person name="Singh A."/>
            <person name="Wilkins M.J."/>
            <person name="Karaoz U."/>
            <person name="Brodie E.L."/>
            <person name="Williams K.H."/>
            <person name="Hubbard S.S."/>
            <person name="Banfield J.F."/>
        </authorList>
    </citation>
    <scope>NUCLEOTIDE SEQUENCE [LARGE SCALE GENOMIC DNA]</scope>
</reference>
<dbReference type="InterPro" id="IPR008925">
    <property type="entry name" value="aa_tRNA-synth_I_cd-bd_sf"/>
</dbReference>
<comment type="function">
    <text evidence="7">Catalyzes the attachment of glutamate to tRNA(Glu) in a two-step reaction: glutamate is first activated by ATP to form Glu-AMP and then transferred to the acceptor end of tRNA(Glu).</text>
</comment>
<dbReference type="InterPro" id="IPR049940">
    <property type="entry name" value="GluQ/Sye"/>
</dbReference>
<dbReference type="GO" id="GO:0008270">
    <property type="term" value="F:zinc ion binding"/>
    <property type="evidence" value="ECO:0007669"/>
    <property type="project" value="InterPro"/>
</dbReference>
<dbReference type="InterPro" id="IPR001412">
    <property type="entry name" value="aa-tRNA-synth_I_CS"/>
</dbReference>
<dbReference type="InterPro" id="IPR014729">
    <property type="entry name" value="Rossmann-like_a/b/a_fold"/>
</dbReference>
<dbReference type="PANTHER" id="PTHR43311:SF2">
    <property type="entry name" value="GLUTAMATE--TRNA LIGASE, MITOCHONDRIAL-RELATED"/>
    <property type="match status" value="1"/>
</dbReference>
<keyword evidence="3 7" id="KW-0547">Nucleotide-binding</keyword>
<dbReference type="FunFam" id="3.40.50.620:FF:000045">
    <property type="entry name" value="Glutamate--tRNA ligase, mitochondrial"/>
    <property type="match status" value="1"/>
</dbReference>
<dbReference type="InterPro" id="IPR020058">
    <property type="entry name" value="Glu/Gln-tRNA-synth_Ib_cat-dom"/>
</dbReference>
<dbReference type="SUPFAM" id="SSF48163">
    <property type="entry name" value="An anticodon-binding domain of class I aminoacyl-tRNA synthetases"/>
    <property type="match status" value="1"/>
</dbReference>
<dbReference type="EMBL" id="MHSS01000008">
    <property type="protein sequence ID" value="OHA48153.1"/>
    <property type="molecule type" value="Genomic_DNA"/>
</dbReference>
<gene>
    <name evidence="7" type="primary">gltX</name>
    <name evidence="10" type="ORF">A2806_00760</name>
</gene>
<comment type="caution">
    <text evidence="10">The sequence shown here is derived from an EMBL/GenBank/DDBJ whole genome shotgun (WGS) entry which is preliminary data.</text>
</comment>
<comment type="similarity">
    <text evidence="1 7">Belongs to the class-I aminoacyl-tRNA synthetase family. Glutamate--tRNA ligase type 1 subfamily.</text>
</comment>
<dbReference type="STRING" id="1802362.A2806_00760"/>
<evidence type="ECO:0000259" key="8">
    <source>
        <dbReference type="Pfam" id="PF00749"/>
    </source>
</evidence>
<comment type="caution">
    <text evidence="7">Lacks conserved residue(s) required for the propagation of feature annotation.</text>
</comment>
<dbReference type="GO" id="GO:0005829">
    <property type="term" value="C:cytosol"/>
    <property type="evidence" value="ECO:0007669"/>
    <property type="project" value="TreeGrafter"/>
</dbReference>
<dbReference type="InterPro" id="IPR033910">
    <property type="entry name" value="GluRS_core"/>
</dbReference>
<evidence type="ECO:0000313" key="10">
    <source>
        <dbReference type="EMBL" id="OHA48153.1"/>
    </source>
</evidence>
<dbReference type="CDD" id="cd00808">
    <property type="entry name" value="GluRS_core"/>
    <property type="match status" value="1"/>
</dbReference>
<comment type="subcellular location">
    <subcellularLocation>
        <location evidence="7">Cytoplasm</location>
    </subcellularLocation>
</comment>
<dbReference type="HAMAP" id="MF_00022">
    <property type="entry name" value="Glu_tRNA_synth_type1"/>
    <property type="match status" value="1"/>
</dbReference>
<dbReference type="InterPro" id="IPR020751">
    <property type="entry name" value="aa-tRNA-synth_I_codon-bd_sub2"/>
</dbReference>
<dbReference type="PRINTS" id="PR00987">
    <property type="entry name" value="TRNASYNTHGLU"/>
</dbReference>
<evidence type="ECO:0000256" key="6">
    <source>
        <dbReference type="ARBA" id="ARBA00023146"/>
    </source>
</evidence>
<dbReference type="GO" id="GO:0005524">
    <property type="term" value="F:ATP binding"/>
    <property type="evidence" value="ECO:0007669"/>
    <property type="project" value="UniProtKB-UniRule"/>
</dbReference>
<feature type="short sequence motif" description="'KMSKS' region" evidence="7">
    <location>
        <begin position="268"/>
        <end position="272"/>
    </location>
</feature>
<keyword evidence="2 7" id="KW-0436">Ligase</keyword>
<organism evidence="10 11">
    <name type="scientific">Candidatus Terrybacteria bacterium RIFCSPHIGHO2_01_FULL_48_17</name>
    <dbReference type="NCBI Taxonomy" id="1802362"/>
    <lineage>
        <taxon>Bacteria</taxon>
        <taxon>Candidatus Terryibacteriota</taxon>
    </lineage>
</organism>
<keyword evidence="4 7" id="KW-0067">ATP-binding</keyword>
<evidence type="ECO:0000256" key="4">
    <source>
        <dbReference type="ARBA" id="ARBA00022840"/>
    </source>
</evidence>
<dbReference type="Gene3D" id="1.10.10.350">
    <property type="match status" value="1"/>
</dbReference>
<dbReference type="Proteomes" id="UP000177629">
    <property type="component" value="Unassembled WGS sequence"/>
</dbReference>
<evidence type="ECO:0000256" key="1">
    <source>
        <dbReference type="ARBA" id="ARBA00007894"/>
    </source>
</evidence>
<dbReference type="Pfam" id="PF19269">
    <property type="entry name" value="Anticodon_2"/>
    <property type="match status" value="1"/>
</dbReference>
<feature type="short sequence motif" description="'HIGH' region" evidence="7">
    <location>
        <begin position="28"/>
        <end position="38"/>
    </location>
</feature>
<dbReference type="EC" id="6.1.1.17" evidence="7"/>
<dbReference type="NCBIfam" id="TIGR00464">
    <property type="entry name" value="gltX_bact"/>
    <property type="match status" value="1"/>
</dbReference>
<keyword evidence="6 7" id="KW-0030">Aminoacyl-tRNA synthetase</keyword>
<dbReference type="GO" id="GO:0000049">
    <property type="term" value="F:tRNA binding"/>
    <property type="evidence" value="ECO:0007669"/>
    <property type="project" value="InterPro"/>
</dbReference>
<dbReference type="AlphaFoldDB" id="A0A1G2PIR1"/>
<dbReference type="PANTHER" id="PTHR43311">
    <property type="entry name" value="GLUTAMATE--TRNA LIGASE"/>
    <property type="match status" value="1"/>
</dbReference>
<dbReference type="GO" id="GO:0004818">
    <property type="term" value="F:glutamate-tRNA ligase activity"/>
    <property type="evidence" value="ECO:0007669"/>
    <property type="project" value="UniProtKB-UniRule"/>
</dbReference>
<accession>A0A1G2PIR1</accession>
<keyword evidence="5 7" id="KW-0648">Protein biosynthesis</keyword>
<evidence type="ECO:0000313" key="11">
    <source>
        <dbReference type="Proteomes" id="UP000177629"/>
    </source>
</evidence>
<comment type="subunit">
    <text evidence="7">Monomer.</text>
</comment>
<dbReference type="Gene3D" id="3.40.50.620">
    <property type="entry name" value="HUPs"/>
    <property type="match status" value="1"/>
</dbReference>
<dbReference type="InterPro" id="IPR045462">
    <property type="entry name" value="aa-tRNA-synth_I_cd-bd"/>
</dbReference>
<evidence type="ECO:0000256" key="7">
    <source>
        <dbReference type="HAMAP-Rule" id="MF_00022"/>
    </source>
</evidence>
<keyword evidence="7" id="KW-0963">Cytoplasm</keyword>
<feature type="domain" description="Aminoacyl-tRNA synthetase class I anticodon-binding" evidence="9">
    <location>
        <begin position="403"/>
        <end position="511"/>
    </location>
</feature>
<feature type="domain" description="Glutamyl/glutaminyl-tRNA synthetase class Ib catalytic" evidence="8">
    <location>
        <begin position="21"/>
        <end position="337"/>
    </location>
</feature>
<dbReference type="GO" id="GO:0006424">
    <property type="term" value="P:glutamyl-tRNA aminoacylation"/>
    <property type="evidence" value="ECO:0007669"/>
    <property type="project" value="UniProtKB-UniRule"/>
</dbReference>
<dbReference type="InterPro" id="IPR004527">
    <property type="entry name" value="Glu-tRNA-ligase_bac/mito"/>
</dbReference>
<proteinExistence type="inferred from homology"/>
<dbReference type="SUPFAM" id="SSF52374">
    <property type="entry name" value="Nucleotidylyl transferase"/>
    <property type="match status" value="1"/>
</dbReference>
<protein>
    <recommendedName>
        <fullName evidence="7">Glutamate--tRNA ligase</fullName>
        <ecNumber evidence="7">6.1.1.17</ecNumber>
    </recommendedName>
    <alternativeName>
        <fullName evidence="7">Glutamyl-tRNA synthetase</fullName>
        <shortName evidence="7">GluRS</shortName>
    </alternativeName>
</protein>
<comment type="catalytic activity">
    <reaction evidence="7">
        <text>tRNA(Glu) + L-glutamate + ATP = L-glutamyl-tRNA(Glu) + AMP + diphosphate</text>
        <dbReference type="Rhea" id="RHEA:23540"/>
        <dbReference type="Rhea" id="RHEA-COMP:9663"/>
        <dbReference type="Rhea" id="RHEA-COMP:9680"/>
        <dbReference type="ChEBI" id="CHEBI:29985"/>
        <dbReference type="ChEBI" id="CHEBI:30616"/>
        <dbReference type="ChEBI" id="CHEBI:33019"/>
        <dbReference type="ChEBI" id="CHEBI:78442"/>
        <dbReference type="ChEBI" id="CHEBI:78520"/>
        <dbReference type="ChEBI" id="CHEBI:456215"/>
        <dbReference type="EC" id="6.1.1.17"/>
    </reaction>
</comment>